<accession>A0ACC0Q5X1</accession>
<sequence>MHPTANFSPASAAPLLFISTSSPRCCDGASSFGDGRFELGNGSRIGVDDADVLRLEVHCERHHSLSLSLYKVGLKDQNRENEGEGHKSQYPIYLTLPASVKYFRVGFKPNLKNWGGL</sequence>
<dbReference type="Proteomes" id="UP001062846">
    <property type="component" value="Chromosome 1"/>
</dbReference>
<reference evidence="1" key="1">
    <citation type="submission" date="2022-02" db="EMBL/GenBank/DDBJ databases">
        <title>Plant Genome Project.</title>
        <authorList>
            <person name="Zhang R.-G."/>
        </authorList>
    </citation>
    <scope>NUCLEOTIDE SEQUENCE</scope>
    <source>
        <strain evidence="1">AT1</strain>
    </source>
</reference>
<proteinExistence type="predicted"/>
<gene>
    <name evidence="1" type="ORF">RHMOL_Rhmol01G0217000</name>
</gene>
<protein>
    <submittedName>
        <fullName evidence="1">Uncharacterized protein</fullName>
    </submittedName>
</protein>
<keyword evidence="2" id="KW-1185">Reference proteome</keyword>
<evidence type="ECO:0000313" key="2">
    <source>
        <dbReference type="Proteomes" id="UP001062846"/>
    </source>
</evidence>
<organism evidence="1 2">
    <name type="scientific">Rhododendron molle</name>
    <name type="common">Chinese azalea</name>
    <name type="synonym">Azalea mollis</name>
    <dbReference type="NCBI Taxonomy" id="49168"/>
    <lineage>
        <taxon>Eukaryota</taxon>
        <taxon>Viridiplantae</taxon>
        <taxon>Streptophyta</taxon>
        <taxon>Embryophyta</taxon>
        <taxon>Tracheophyta</taxon>
        <taxon>Spermatophyta</taxon>
        <taxon>Magnoliopsida</taxon>
        <taxon>eudicotyledons</taxon>
        <taxon>Gunneridae</taxon>
        <taxon>Pentapetalae</taxon>
        <taxon>asterids</taxon>
        <taxon>Ericales</taxon>
        <taxon>Ericaceae</taxon>
        <taxon>Ericoideae</taxon>
        <taxon>Rhodoreae</taxon>
        <taxon>Rhododendron</taxon>
    </lineage>
</organism>
<name>A0ACC0Q5X1_RHOML</name>
<dbReference type="EMBL" id="CM046388">
    <property type="protein sequence ID" value="KAI8572664.1"/>
    <property type="molecule type" value="Genomic_DNA"/>
</dbReference>
<evidence type="ECO:0000313" key="1">
    <source>
        <dbReference type="EMBL" id="KAI8572664.1"/>
    </source>
</evidence>
<comment type="caution">
    <text evidence="1">The sequence shown here is derived from an EMBL/GenBank/DDBJ whole genome shotgun (WGS) entry which is preliminary data.</text>
</comment>